<evidence type="ECO:0000313" key="9">
    <source>
        <dbReference type="EMBL" id="AFJ45153.1"/>
    </source>
</evidence>
<keyword evidence="5 7" id="KW-1133">Transmembrane helix</keyword>
<dbReference type="PANTHER" id="PTHR42718:SF9">
    <property type="entry name" value="MAJOR FACILITATOR SUPERFAMILY MULTIDRUG TRANSPORTER MFSC"/>
    <property type="match status" value="1"/>
</dbReference>
<dbReference type="PROSITE" id="PS50850">
    <property type="entry name" value="MFS"/>
    <property type="match status" value="1"/>
</dbReference>
<name>I2B3P9_SHIBC</name>
<accession>K6VJR0</accession>
<feature type="transmembrane region" description="Helical" evidence="7">
    <location>
        <begin position="139"/>
        <end position="162"/>
    </location>
</feature>
<sequence length="397" mass="42794">MQNTKAKQNRHIMLMLILLVAVGQMTQTIYIPALAGMAHDLNVREGSVQGVMAAYLLTYGVSQLIYGPLSDRVGRRPVILVGMLIFIVATLVALMSRQLPLLIAASALQGTGTGVAGVMCRTMPRDLYEGGELRHANSILNMGILVSPLLAPLIGGVLETIWNWRACYAFLLALCLVVTWNIWRHMPETRPQQSERPGMLASYRKLLGSLSFDCYLLMLMGGLAGIAVFESSSGVLLGAVLGLPSVVVSILFILPIPAAFFGAWVAGRRNSQFSTLMWQSVSCCLLAGLLMWLPAWFDTMNVWTLLVPAALFFFGAGMLFPLATSGAMEPFPVLAGTAGALVGGLQNIASGTLAWFSAMLPQTSQNSSGMLMTAMGLLIVCCWLALAQRARHHHQPV</sequence>
<keyword evidence="2" id="KW-0813">Transport</keyword>
<evidence type="ECO:0000313" key="10">
    <source>
        <dbReference type="Proteomes" id="UP000001955"/>
    </source>
</evidence>
<dbReference type="InterPro" id="IPR020846">
    <property type="entry name" value="MFS_dom"/>
</dbReference>
<dbReference type="SUPFAM" id="SSF103473">
    <property type="entry name" value="MFS general substrate transporter"/>
    <property type="match status" value="1"/>
</dbReference>
<feature type="transmembrane region" description="Helical" evidence="7">
    <location>
        <begin position="334"/>
        <end position="356"/>
    </location>
</feature>
<gene>
    <name evidence="9" type="primary">emrD</name>
    <name evidence="9" type="ordered locus">EBL_c00160</name>
</gene>
<keyword evidence="3" id="KW-1003">Cell membrane</keyword>
<keyword evidence="4 7" id="KW-0812">Transmembrane</keyword>
<dbReference type="CDD" id="cd17320">
    <property type="entry name" value="MFS_MdfA_MDR_like"/>
    <property type="match status" value="1"/>
</dbReference>
<feature type="transmembrane region" description="Helical" evidence="7">
    <location>
        <begin position="235"/>
        <end position="264"/>
    </location>
</feature>
<dbReference type="Pfam" id="PF07690">
    <property type="entry name" value="MFS_1"/>
    <property type="match status" value="1"/>
</dbReference>
<feature type="transmembrane region" description="Helical" evidence="7">
    <location>
        <begin position="368"/>
        <end position="386"/>
    </location>
</feature>
<dbReference type="KEGG" id="ebt:EBL_c00160"/>
<dbReference type="eggNOG" id="COG2814">
    <property type="taxonomic scope" value="Bacteria"/>
</dbReference>
<dbReference type="InterPro" id="IPR036259">
    <property type="entry name" value="MFS_trans_sf"/>
</dbReference>
<feature type="transmembrane region" description="Helical" evidence="7">
    <location>
        <begin position="276"/>
        <end position="297"/>
    </location>
</feature>
<reference evidence="9 10" key="1">
    <citation type="journal article" date="2012" name="J. Bacteriol.">
        <title>Complete genome sequence of the B12-producing Shimwellia blattae strain DSM 4481, isolated from a cockroach.</title>
        <authorList>
            <person name="Brzuszkiewicz E."/>
            <person name="Waschkowitz T."/>
            <person name="Wiezer A."/>
            <person name="Daniel R."/>
        </authorList>
    </citation>
    <scope>NUCLEOTIDE SEQUENCE [LARGE SCALE GENOMIC DNA]</scope>
    <source>
        <strain evidence="10">ATCC 29907 / DSM 4481 / JCM 1650 / NBRC 105725 / CDC 9005-74</strain>
    </source>
</reference>
<dbReference type="STRING" id="630626.EBL_c00160"/>
<organism evidence="9 10">
    <name type="scientific">Shimwellia blattae (strain ATCC 29907 / DSM 4481 / JCM 1650 / NBRC 105725 / CDC 9005-74)</name>
    <name type="common">Escherichia blattae</name>
    <dbReference type="NCBI Taxonomy" id="630626"/>
    <lineage>
        <taxon>Bacteria</taxon>
        <taxon>Pseudomonadati</taxon>
        <taxon>Pseudomonadota</taxon>
        <taxon>Gammaproteobacteria</taxon>
        <taxon>Enterobacterales</taxon>
        <taxon>Enterobacteriaceae</taxon>
        <taxon>Shimwellia</taxon>
    </lineage>
</organism>
<dbReference type="PATRIC" id="fig|630626.3.peg.16"/>
<dbReference type="GO" id="GO:0022857">
    <property type="term" value="F:transmembrane transporter activity"/>
    <property type="evidence" value="ECO:0007669"/>
    <property type="project" value="InterPro"/>
</dbReference>
<evidence type="ECO:0000256" key="3">
    <source>
        <dbReference type="ARBA" id="ARBA00022475"/>
    </source>
</evidence>
<evidence type="ECO:0000256" key="2">
    <source>
        <dbReference type="ARBA" id="ARBA00022448"/>
    </source>
</evidence>
<proteinExistence type="predicted"/>
<feature type="transmembrane region" description="Helical" evidence="7">
    <location>
        <begin position="12"/>
        <end position="35"/>
    </location>
</feature>
<dbReference type="GO" id="GO:0016020">
    <property type="term" value="C:membrane"/>
    <property type="evidence" value="ECO:0007669"/>
    <property type="project" value="UniProtKB-SubCell"/>
</dbReference>
<keyword evidence="10" id="KW-1185">Reference proteome</keyword>
<dbReference type="FunFam" id="1.20.1720.10:FF:000006">
    <property type="entry name" value="Multidrug resistance protein D"/>
    <property type="match status" value="1"/>
</dbReference>
<evidence type="ECO:0000256" key="6">
    <source>
        <dbReference type="ARBA" id="ARBA00023136"/>
    </source>
</evidence>
<dbReference type="EMBL" id="CP001560">
    <property type="protein sequence ID" value="AFJ45153.1"/>
    <property type="molecule type" value="Genomic_DNA"/>
</dbReference>
<dbReference type="PANTHER" id="PTHR42718">
    <property type="entry name" value="MAJOR FACILITATOR SUPERFAMILY MULTIDRUG TRANSPORTER MFSC"/>
    <property type="match status" value="1"/>
</dbReference>
<comment type="subcellular location">
    <subcellularLocation>
        <location evidence="1">Membrane</location>
        <topology evidence="1">Multi-pass membrane protein</topology>
    </subcellularLocation>
</comment>
<evidence type="ECO:0000259" key="8">
    <source>
        <dbReference type="PROSITE" id="PS50850"/>
    </source>
</evidence>
<feature type="transmembrane region" description="Helical" evidence="7">
    <location>
        <begin position="47"/>
        <end position="66"/>
    </location>
</feature>
<evidence type="ECO:0000256" key="7">
    <source>
        <dbReference type="SAM" id="Phobius"/>
    </source>
</evidence>
<feature type="domain" description="Major facilitator superfamily (MFS) profile" evidence="8">
    <location>
        <begin position="12"/>
        <end position="391"/>
    </location>
</feature>
<evidence type="ECO:0000256" key="1">
    <source>
        <dbReference type="ARBA" id="ARBA00004141"/>
    </source>
</evidence>
<evidence type="ECO:0000256" key="5">
    <source>
        <dbReference type="ARBA" id="ARBA00022989"/>
    </source>
</evidence>
<feature type="transmembrane region" description="Helical" evidence="7">
    <location>
        <begin position="206"/>
        <end position="229"/>
    </location>
</feature>
<evidence type="ECO:0000256" key="4">
    <source>
        <dbReference type="ARBA" id="ARBA00022692"/>
    </source>
</evidence>
<dbReference type="InterPro" id="IPR011701">
    <property type="entry name" value="MFS"/>
</dbReference>
<feature type="transmembrane region" description="Helical" evidence="7">
    <location>
        <begin position="101"/>
        <end position="119"/>
    </location>
</feature>
<feature type="transmembrane region" description="Helical" evidence="7">
    <location>
        <begin position="78"/>
        <end position="95"/>
    </location>
</feature>
<dbReference type="AlphaFoldDB" id="I2B3P9"/>
<accession>I2B3P9</accession>
<feature type="transmembrane region" description="Helical" evidence="7">
    <location>
        <begin position="168"/>
        <end position="186"/>
    </location>
</feature>
<dbReference type="NCBIfam" id="NF008654">
    <property type="entry name" value="PRK11652.1"/>
    <property type="match status" value="1"/>
</dbReference>
<dbReference type="Gene3D" id="1.20.1720.10">
    <property type="entry name" value="Multidrug resistance protein D"/>
    <property type="match status" value="1"/>
</dbReference>
<protein>
    <submittedName>
        <fullName evidence="9">Multidrug resistance protein D</fullName>
    </submittedName>
</protein>
<dbReference type="OrthoDB" id="9814303at2"/>
<dbReference type="HOGENOM" id="CLU_001265_47_1_6"/>
<dbReference type="RefSeq" id="WP_002443754.1">
    <property type="nucleotide sequence ID" value="NC_017910.1"/>
</dbReference>
<feature type="transmembrane region" description="Helical" evidence="7">
    <location>
        <begin position="303"/>
        <end position="322"/>
    </location>
</feature>
<keyword evidence="6 7" id="KW-0472">Membrane</keyword>
<dbReference type="Proteomes" id="UP000001955">
    <property type="component" value="Chromosome"/>
</dbReference>